<feature type="compositionally biased region" description="Basic and acidic residues" evidence="1">
    <location>
        <begin position="131"/>
        <end position="146"/>
    </location>
</feature>
<feature type="region of interest" description="Disordered" evidence="1">
    <location>
        <begin position="1"/>
        <end position="152"/>
    </location>
</feature>
<name>A0ABQ7ELK6_BRACR</name>
<evidence type="ECO:0000313" key="3">
    <source>
        <dbReference type="Proteomes" id="UP000266723"/>
    </source>
</evidence>
<feature type="compositionally biased region" description="Basic and acidic residues" evidence="1">
    <location>
        <begin position="41"/>
        <end position="61"/>
    </location>
</feature>
<organism evidence="2 3">
    <name type="scientific">Brassica cretica</name>
    <name type="common">Mustard</name>
    <dbReference type="NCBI Taxonomy" id="69181"/>
    <lineage>
        <taxon>Eukaryota</taxon>
        <taxon>Viridiplantae</taxon>
        <taxon>Streptophyta</taxon>
        <taxon>Embryophyta</taxon>
        <taxon>Tracheophyta</taxon>
        <taxon>Spermatophyta</taxon>
        <taxon>Magnoliopsida</taxon>
        <taxon>eudicotyledons</taxon>
        <taxon>Gunneridae</taxon>
        <taxon>Pentapetalae</taxon>
        <taxon>rosids</taxon>
        <taxon>malvids</taxon>
        <taxon>Brassicales</taxon>
        <taxon>Brassicaceae</taxon>
        <taxon>Brassiceae</taxon>
        <taxon>Brassica</taxon>
    </lineage>
</organism>
<evidence type="ECO:0000313" key="2">
    <source>
        <dbReference type="EMBL" id="KAF3597605.1"/>
    </source>
</evidence>
<dbReference type="EMBL" id="QGKV02000299">
    <property type="protein sequence ID" value="KAF3597605.1"/>
    <property type="molecule type" value="Genomic_DNA"/>
</dbReference>
<reference evidence="2 3" key="1">
    <citation type="journal article" date="2020" name="BMC Genomics">
        <title>Intraspecific diversification of the crop wild relative Brassica cretica Lam. using demographic model selection.</title>
        <authorList>
            <person name="Kioukis A."/>
            <person name="Michalopoulou V.A."/>
            <person name="Briers L."/>
            <person name="Pirintsos S."/>
            <person name="Studholme D.J."/>
            <person name="Pavlidis P."/>
            <person name="Sarris P.F."/>
        </authorList>
    </citation>
    <scope>NUCLEOTIDE SEQUENCE [LARGE SCALE GENOMIC DNA]</scope>
    <source>
        <strain evidence="3">cv. PFS-1207/04</strain>
    </source>
</reference>
<dbReference type="Proteomes" id="UP000266723">
    <property type="component" value="Unassembled WGS sequence"/>
</dbReference>
<comment type="caution">
    <text evidence="2">The sequence shown here is derived from an EMBL/GenBank/DDBJ whole genome shotgun (WGS) entry which is preliminary data.</text>
</comment>
<accession>A0ABQ7ELK6</accession>
<protein>
    <submittedName>
        <fullName evidence="2">Uncharacterized protein</fullName>
    </submittedName>
</protein>
<proteinExistence type="predicted"/>
<evidence type="ECO:0000256" key="1">
    <source>
        <dbReference type="SAM" id="MobiDB-lite"/>
    </source>
</evidence>
<gene>
    <name evidence="2" type="ORF">DY000_02022628</name>
</gene>
<feature type="compositionally biased region" description="Basic and acidic residues" evidence="1">
    <location>
        <begin position="112"/>
        <end position="123"/>
    </location>
</feature>
<feature type="compositionally biased region" description="Polar residues" evidence="1">
    <location>
        <begin position="102"/>
        <end position="111"/>
    </location>
</feature>
<keyword evidence="3" id="KW-1185">Reference proteome</keyword>
<sequence>MVTSSQEKSQRTKPLFRLETSLHTTNGKRRQVDTYTTTYYLKDESHNRDFDKDKPSRDQENKMNQIRKKHYNPIAEPASNHREPDQRFEQSSAMPTDLEKVMNSNASTSQDQNEKEKLKRTERNMSLSGAGEEHRIPERHRSESVKVRRRQG</sequence>
<feature type="compositionally biased region" description="Basic and acidic residues" evidence="1">
    <location>
        <begin position="79"/>
        <end position="88"/>
    </location>
</feature>